<dbReference type="EMBL" id="CP002801">
    <property type="protein sequence ID" value="AEH09710.1"/>
    <property type="molecule type" value="Genomic_DNA"/>
</dbReference>
<dbReference type="Proteomes" id="UP000001549">
    <property type="component" value="Chromosome"/>
</dbReference>
<dbReference type="Gene3D" id="3.40.50.2000">
    <property type="entry name" value="Glycogen Phosphorylase B"/>
    <property type="match status" value="2"/>
</dbReference>
<reference evidence="5 6" key="1">
    <citation type="submission" date="2011-05" db="EMBL/GenBank/DDBJ databases">
        <title>Complete sequence of chromosome of Frankia symbiont of Datisca glomerata.</title>
        <authorList>
            <consortium name="US DOE Joint Genome Institute"/>
            <person name="Lucas S."/>
            <person name="Han J."/>
            <person name="Lapidus A."/>
            <person name="Cheng J.-F."/>
            <person name="Goodwin L."/>
            <person name="Pitluck S."/>
            <person name="Peters L."/>
            <person name="Mikhailova N."/>
            <person name="Chertkov O."/>
            <person name="Teshima H."/>
            <person name="Han C."/>
            <person name="Tapia R."/>
            <person name="Land M."/>
            <person name="Hauser L."/>
            <person name="Kyrpides N."/>
            <person name="Ivanova N."/>
            <person name="Pagani I."/>
            <person name="Berry A."/>
            <person name="Pawlowski K."/>
            <person name="Persson T."/>
            <person name="Vanden Heuvel B."/>
            <person name="Benson D."/>
            <person name="Woyke T."/>
        </authorList>
    </citation>
    <scope>NUCLEOTIDE SEQUENCE [LARGE SCALE GENOMIC DNA]</scope>
    <source>
        <strain evidence="6">4085684</strain>
    </source>
</reference>
<evidence type="ECO:0000256" key="3">
    <source>
        <dbReference type="SAM" id="Phobius"/>
    </source>
</evidence>
<sequence>MHGRLGVYSDDVFQLERTAAGPRISADQAFLLFTCAVGQHFDRLLLFGRTLRADRPADHVLPPGTELVALPYYASLRRLGALARAAAGTVTGMWRGLARVDVVWVLGPNPFAMVLIALALLRRRRVVLGVRQDTPAYFRSRLPGRRWAPALLPVRALDSGYRLLARWLPTTVVGTELARGYGSRRRCSRRRDGPPGHERRRPAVLPMTVSLVPARDVAAAVPRRDWTGPIELLAVGRIDREKNPLLLVDALAHLERQRPGRHVLRLLGRGPLEDAVRRHARRLGVDGRVVFEGYVPFGPALLRFYRQAHILVHVSLTEGVPQVLIEGFACGTPVVATDVGGVRAALDGGCAGLLVPPSDVGRLVTAINRLVDDADLRDRLVAHGLVTARAVTLETEASRVARFIAGEAGEKA</sequence>
<evidence type="ECO:0000256" key="1">
    <source>
        <dbReference type="ARBA" id="ARBA00022679"/>
    </source>
</evidence>
<name>F8B0G1_9ACTN</name>
<evidence type="ECO:0000256" key="2">
    <source>
        <dbReference type="SAM" id="MobiDB-lite"/>
    </source>
</evidence>
<dbReference type="GO" id="GO:0016740">
    <property type="term" value="F:transferase activity"/>
    <property type="evidence" value="ECO:0007669"/>
    <property type="project" value="UniProtKB-KW"/>
</dbReference>
<gene>
    <name evidence="5" type="ordered locus">FsymDg_2322</name>
</gene>
<dbReference type="Pfam" id="PF00534">
    <property type="entry name" value="Glycos_transf_1"/>
    <property type="match status" value="1"/>
</dbReference>
<evidence type="ECO:0000313" key="6">
    <source>
        <dbReference type="Proteomes" id="UP000001549"/>
    </source>
</evidence>
<keyword evidence="3" id="KW-0472">Membrane</keyword>
<keyword evidence="3" id="KW-0812">Transmembrane</keyword>
<organism evidence="5 6">
    <name type="scientific">Candidatus Protofrankia datiscae</name>
    <dbReference type="NCBI Taxonomy" id="2716812"/>
    <lineage>
        <taxon>Bacteria</taxon>
        <taxon>Bacillati</taxon>
        <taxon>Actinomycetota</taxon>
        <taxon>Actinomycetes</taxon>
        <taxon>Frankiales</taxon>
        <taxon>Frankiaceae</taxon>
        <taxon>Protofrankia</taxon>
    </lineage>
</organism>
<dbReference type="KEGG" id="fsy:FsymDg_2322"/>
<dbReference type="HOGENOM" id="CLU_666912_0_0_11"/>
<feature type="transmembrane region" description="Helical" evidence="3">
    <location>
        <begin position="102"/>
        <end position="121"/>
    </location>
</feature>
<dbReference type="InterPro" id="IPR001296">
    <property type="entry name" value="Glyco_trans_1"/>
</dbReference>
<dbReference type="SUPFAM" id="SSF53756">
    <property type="entry name" value="UDP-Glycosyltransferase/glycogen phosphorylase"/>
    <property type="match status" value="1"/>
</dbReference>
<evidence type="ECO:0000259" key="4">
    <source>
        <dbReference type="Pfam" id="PF00534"/>
    </source>
</evidence>
<keyword evidence="3" id="KW-1133">Transmembrane helix</keyword>
<feature type="region of interest" description="Disordered" evidence="2">
    <location>
        <begin position="183"/>
        <end position="202"/>
    </location>
</feature>
<keyword evidence="1 5" id="KW-0808">Transferase</keyword>
<feature type="domain" description="Glycosyl transferase family 1" evidence="4">
    <location>
        <begin position="229"/>
        <end position="381"/>
    </location>
</feature>
<proteinExistence type="predicted"/>
<dbReference type="eggNOG" id="COG0438">
    <property type="taxonomic scope" value="Bacteria"/>
</dbReference>
<dbReference type="AlphaFoldDB" id="F8B0G1"/>
<evidence type="ECO:0000313" key="5">
    <source>
        <dbReference type="EMBL" id="AEH09710.1"/>
    </source>
</evidence>
<dbReference type="RefSeq" id="WP_013873640.1">
    <property type="nucleotide sequence ID" value="NC_015656.1"/>
</dbReference>
<accession>F8B0G1</accession>
<dbReference type="STRING" id="656024.FsymDg_2322"/>
<dbReference type="PANTHER" id="PTHR12526:SF637">
    <property type="entry name" value="GLYCOSYLTRANSFERASE EPSF-RELATED"/>
    <property type="match status" value="1"/>
</dbReference>
<protein>
    <submittedName>
        <fullName evidence="5">Glycosyl transferase group 1</fullName>
    </submittedName>
</protein>
<dbReference type="PANTHER" id="PTHR12526">
    <property type="entry name" value="GLYCOSYLTRANSFERASE"/>
    <property type="match status" value="1"/>
</dbReference>
<dbReference type="CDD" id="cd03801">
    <property type="entry name" value="GT4_PimA-like"/>
    <property type="match status" value="1"/>
</dbReference>
<keyword evidence="6" id="KW-1185">Reference proteome</keyword>